<dbReference type="Proteomes" id="UP000235145">
    <property type="component" value="Unassembled WGS sequence"/>
</dbReference>
<keyword evidence="2" id="KW-1185">Reference proteome</keyword>
<protein>
    <recommendedName>
        <fullName evidence="3">RNA-directed DNA polymerase, eukaryota, Reverse transcriptase zinc-binding domain protein</fullName>
    </recommendedName>
</protein>
<dbReference type="AlphaFoldDB" id="A0A9R1VWC0"/>
<gene>
    <name evidence="1" type="ORF">LSAT_V11C400224580</name>
</gene>
<evidence type="ECO:0000313" key="2">
    <source>
        <dbReference type="Proteomes" id="UP000235145"/>
    </source>
</evidence>
<proteinExistence type="predicted"/>
<evidence type="ECO:0000313" key="1">
    <source>
        <dbReference type="EMBL" id="KAJ0212508.1"/>
    </source>
</evidence>
<accession>A0A9R1VWC0</accession>
<dbReference type="EMBL" id="NBSK02000004">
    <property type="protein sequence ID" value="KAJ0212508.1"/>
    <property type="molecule type" value="Genomic_DNA"/>
</dbReference>
<comment type="caution">
    <text evidence="1">The sequence shown here is derived from an EMBL/GenBank/DDBJ whole genome shotgun (WGS) entry which is preliminary data.</text>
</comment>
<name>A0A9R1VWC0_LACSA</name>
<evidence type="ECO:0008006" key="3">
    <source>
        <dbReference type="Google" id="ProtNLM"/>
    </source>
</evidence>
<sequence length="81" mass="9171">MAEGGLGLGSLKALNMALTLKWWWRFKVDGTGLCSKILKGIHNLHNKAANYMFKKTLTGVWKNVTPQNQEWRKCSGAEDFM</sequence>
<organism evidence="1 2">
    <name type="scientific">Lactuca sativa</name>
    <name type="common">Garden lettuce</name>
    <dbReference type="NCBI Taxonomy" id="4236"/>
    <lineage>
        <taxon>Eukaryota</taxon>
        <taxon>Viridiplantae</taxon>
        <taxon>Streptophyta</taxon>
        <taxon>Embryophyta</taxon>
        <taxon>Tracheophyta</taxon>
        <taxon>Spermatophyta</taxon>
        <taxon>Magnoliopsida</taxon>
        <taxon>eudicotyledons</taxon>
        <taxon>Gunneridae</taxon>
        <taxon>Pentapetalae</taxon>
        <taxon>asterids</taxon>
        <taxon>campanulids</taxon>
        <taxon>Asterales</taxon>
        <taxon>Asteraceae</taxon>
        <taxon>Cichorioideae</taxon>
        <taxon>Cichorieae</taxon>
        <taxon>Lactucinae</taxon>
        <taxon>Lactuca</taxon>
    </lineage>
</organism>
<reference evidence="1 2" key="1">
    <citation type="journal article" date="2017" name="Nat. Commun.">
        <title>Genome assembly with in vitro proximity ligation data and whole-genome triplication in lettuce.</title>
        <authorList>
            <person name="Reyes-Chin-Wo S."/>
            <person name="Wang Z."/>
            <person name="Yang X."/>
            <person name="Kozik A."/>
            <person name="Arikit S."/>
            <person name="Song C."/>
            <person name="Xia L."/>
            <person name="Froenicke L."/>
            <person name="Lavelle D.O."/>
            <person name="Truco M.J."/>
            <person name="Xia R."/>
            <person name="Zhu S."/>
            <person name="Xu C."/>
            <person name="Xu H."/>
            <person name="Xu X."/>
            <person name="Cox K."/>
            <person name="Korf I."/>
            <person name="Meyers B.C."/>
            <person name="Michelmore R.W."/>
        </authorList>
    </citation>
    <scope>NUCLEOTIDE SEQUENCE [LARGE SCALE GENOMIC DNA]</scope>
    <source>
        <strain evidence="2">cv. Salinas</strain>
        <tissue evidence="1">Seedlings</tissue>
    </source>
</reference>